<reference evidence="3" key="1">
    <citation type="journal article" date="2019" name="Int. J. Syst. Evol. Microbiol.">
        <title>The Global Catalogue of Microorganisms (GCM) 10K type strain sequencing project: providing services to taxonomists for standard genome sequencing and annotation.</title>
        <authorList>
            <consortium name="The Broad Institute Genomics Platform"/>
            <consortium name="The Broad Institute Genome Sequencing Center for Infectious Disease"/>
            <person name="Wu L."/>
            <person name="Ma J."/>
        </authorList>
    </citation>
    <scope>NUCLEOTIDE SEQUENCE [LARGE SCALE GENOMIC DNA]</scope>
    <source>
        <strain evidence="3">JCM 6921</strain>
    </source>
</reference>
<evidence type="ECO:0000313" key="2">
    <source>
        <dbReference type="EMBL" id="GAA2394174.1"/>
    </source>
</evidence>
<evidence type="ECO:0000313" key="3">
    <source>
        <dbReference type="Proteomes" id="UP001500058"/>
    </source>
</evidence>
<name>A0ABP5V562_9ACTN</name>
<feature type="transmembrane region" description="Helical" evidence="1">
    <location>
        <begin position="364"/>
        <end position="383"/>
    </location>
</feature>
<keyword evidence="1" id="KW-0812">Transmembrane</keyword>
<dbReference type="Gene3D" id="1.20.1250.20">
    <property type="entry name" value="MFS general substrate transporter like domains"/>
    <property type="match status" value="1"/>
</dbReference>
<gene>
    <name evidence="2" type="ORF">GCM10010420_19180</name>
</gene>
<protein>
    <submittedName>
        <fullName evidence="2">MFS transporter</fullName>
    </submittedName>
</protein>
<dbReference type="InterPro" id="IPR011701">
    <property type="entry name" value="MFS"/>
</dbReference>
<keyword evidence="1" id="KW-1133">Transmembrane helix</keyword>
<evidence type="ECO:0000256" key="1">
    <source>
        <dbReference type="SAM" id="Phobius"/>
    </source>
</evidence>
<keyword evidence="1" id="KW-0472">Membrane</keyword>
<feature type="transmembrane region" description="Helical" evidence="1">
    <location>
        <begin position="211"/>
        <end position="238"/>
    </location>
</feature>
<feature type="transmembrane region" description="Helical" evidence="1">
    <location>
        <begin position="244"/>
        <end position="266"/>
    </location>
</feature>
<feature type="transmembrane region" description="Helical" evidence="1">
    <location>
        <begin position="169"/>
        <end position="190"/>
    </location>
</feature>
<dbReference type="PANTHER" id="PTHR23542:SF1">
    <property type="entry name" value="MAJOR FACILITATOR SUPERFAMILY (MFS) PROFILE DOMAIN-CONTAINING PROTEIN"/>
    <property type="match status" value="1"/>
</dbReference>
<feature type="transmembrane region" description="Helical" evidence="1">
    <location>
        <begin position="45"/>
        <end position="67"/>
    </location>
</feature>
<organism evidence="2 3">
    <name type="scientific">Streptomyces glaucosporus</name>
    <dbReference type="NCBI Taxonomy" id="284044"/>
    <lineage>
        <taxon>Bacteria</taxon>
        <taxon>Bacillati</taxon>
        <taxon>Actinomycetota</taxon>
        <taxon>Actinomycetes</taxon>
        <taxon>Kitasatosporales</taxon>
        <taxon>Streptomycetaceae</taxon>
        <taxon>Streptomyces</taxon>
    </lineage>
</organism>
<feature type="transmembrane region" description="Helical" evidence="1">
    <location>
        <begin position="335"/>
        <end position="358"/>
    </location>
</feature>
<dbReference type="SUPFAM" id="SSF103473">
    <property type="entry name" value="MFS general substrate transporter"/>
    <property type="match status" value="1"/>
</dbReference>
<dbReference type="PANTHER" id="PTHR23542">
    <property type="match status" value="1"/>
</dbReference>
<comment type="caution">
    <text evidence="2">The sequence shown here is derived from an EMBL/GenBank/DDBJ whole genome shotgun (WGS) entry which is preliminary data.</text>
</comment>
<feature type="transmembrane region" description="Helical" evidence="1">
    <location>
        <begin position="278"/>
        <end position="297"/>
    </location>
</feature>
<feature type="transmembrane region" description="Helical" evidence="1">
    <location>
        <begin position="303"/>
        <end position="323"/>
    </location>
</feature>
<accession>A0ABP5V562</accession>
<feature type="transmembrane region" description="Helical" evidence="1">
    <location>
        <begin position="17"/>
        <end position="39"/>
    </location>
</feature>
<dbReference type="Pfam" id="PF07690">
    <property type="entry name" value="MFS_1"/>
    <property type="match status" value="1"/>
</dbReference>
<proteinExistence type="predicted"/>
<dbReference type="EMBL" id="BAAATJ010000006">
    <property type="protein sequence ID" value="GAA2394174.1"/>
    <property type="molecule type" value="Genomic_DNA"/>
</dbReference>
<dbReference type="InterPro" id="IPR036259">
    <property type="entry name" value="MFS_trans_sf"/>
</dbReference>
<sequence length="419" mass="42035">MATGYAELLRARHAVRLLVGTLVGRLPNATAALAIVLFVRAEGGGYTLAGVLSAVYGLSNAVGQPLLGRAVDLWGQPRVMLPAALLSGTGMAVLALAGIASLPVACAATLVAGVFTPPLEGGLRALWPSVLKRPDRVHAAYALDAVAQEVMFTLGPLAVTVLVAVWNEAAALLVVNALGVLGALSVVVSPPSRRWRSAPREAHWLGALRSGGLLALLGGFFFVGLALGTISVAAVAYADAHGDSLISTWLLSALGAGALVGGLVYGGREWPGEPETRLRVLVAALAVGYLPLVLVPGPAAMTFLAGVSGVFLAPSIACAFVVVDRHAPAGTVTEAFSWLVTAFGVGAAAGTAVVGPVIERGGPAAGFSVAGAGGFAALLVLLATRRVLAPPVSGPGALTRVKSDRAGDAEAGFTAGRQA</sequence>
<dbReference type="RefSeq" id="WP_344630472.1">
    <property type="nucleotide sequence ID" value="NZ_BAAATJ010000006.1"/>
</dbReference>
<keyword evidence="3" id="KW-1185">Reference proteome</keyword>
<dbReference type="Proteomes" id="UP001500058">
    <property type="component" value="Unassembled WGS sequence"/>
</dbReference>